<proteinExistence type="predicted"/>
<keyword evidence="1" id="KW-0812">Transmembrane</keyword>
<feature type="transmembrane region" description="Helical" evidence="1">
    <location>
        <begin position="12"/>
        <end position="30"/>
    </location>
</feature>
<evidence type="ECO:0000313" key="2">
    <source>
        <dbReference type="EMBL" id="PUA35831.1"/>
    </source>
</evidence>
<evidence type="ECO:0000313" key="3">
    <source>
        <dbReference type="Proteomes" id="UP000244184"/>
    </source>
</evidence>
<accession>A0A2T6FV84</accession>
<dbReference type="EMBL" id="PYHP01000077">
    <property type="protein sequence ID" value="PUA35831.1"/>
    <property type="molecule type" value="Genomic_DNA"/>
</dbReference>
<feature type="transmembrane region" description="Helical" evidence="1">
    <location>
        <begin position="67"/>
        <end position="95"/>
    </location>
</feature>
<keyword evidence="1" id="KW-0472">Membrane</keyword>
<reference evidence="2 3" key="1">
    <citation type="submission" date="2018-03" db="EMBL/GenBank/DDBJ databases">
        <title>Genome sequence of Paenibacillus elgii strain AC13 an antimicrobial compound producing bacteria.</title>
        <authorList>
            <person name="Kurokawa A.S."/>
            <person name="Araujo J.F."/>
            <person name="Costa R.A."/>
            <person name="Ortega D.B."/>
            <person name="Pires A.S."/>
            <person name="Pappas G.J.Jr."/>
            <person name="Franco O.L."/>
            <person name="Barreto C."/>
            <person name="Magalhaes B.S."/>
            <person name="Kruger R.H."/>
        </authorList>
    </citation>
    <scope>NUCLEOTIDE SEQUENCE [LARGE SCALE GENOMIC DNA]</scope>
    <source>
        <strain evidence="2 3">AC13</strain>
    </source>
</reference>
<dbReference type="Proteomes" id="UP000244184">
    <property type="component" value="Unassembled WGS sequence"/>
</dbReference>
<keyword evidence="1" id="KW-1133">Transmembrane helix</keyword>
<evidence type="ECO:0000256" key="1">
    <source>
        <dbReference type="SAM" id="Phobius"/>
    </source>
</evidence>
<comment type="caution">
    <text evidence="2">The sequence shown here is derived from an EMBL/GenBank/DDBJ whole genome shotgun (WGS) entry which is preliminary data.</text>
</comment>
<dbReference type="AlphaFoldDB" id="A0A2T6FV84"/>
<sequence length="99" mass="11390">MWNKLFKFGETPPIRLITVLFYAGWIPLAYKAALFGEEIYRTNTYMATVKEGYFYTAKAVNDLPKGFVYGVVAFAVAVVIWKVFCEILLIVLRFFEASK</sequence>
<dbReference type="RefSeq" id="WP_108534184.1">
    <property type="nucleotide sequence ID" value="NZ_PYHP01000077.1"/>
</dbReference>
<gene>
    <name evidence="2" type="ORF">C8Z91_28040</name>
</gene>
<protein>
    <submittedName>
        <fullName evidence="2">Uncharacterized protein</fullName>
    </submittedName>
</protein>
<organism evidence="2 3">
    <name type="scientific">Paenibacillus elgii</name>
    <dbReference type="NCBI Taxonomy" id="189691"/>
    <lineage>
        <taxon>Bacteria</taxon>
        <taxon>Bacillati</taxon>
        <taxon>Bacillota</taxon>
        <taxon>Bacilli</taxon>
        <taxon>Bacillales</taxon>
        <taxon>Paenibacillaceae</taxon>
        <taxon>Paenibacillus</taxon>
    </lineage>
</organism>
<name>A0A2T6FV84_9BACL</name>